<evidence type="ECO:0000256" key="1">
    <source>
        <dbReference type="ARBA" id="ARBA00004328"/>
    </source>
</evidence>
<dbReference type="InterPro" id="IPR054612">
    <property type="entry name" value="Phage_capsid-like_C"/>
</dbReference>
<dbReference type="Gene3D" id="3.30.2400.10">
    <property type="entry name" value="Major capsid protein gp5"/>
    <property type="match status" value="1"/>
</dbReference>
<evidence type="ECO:0000313" key="3">
    <source>
        <dbReference type="EMBL" id="MDX8329655.1"/>
    </source>
</evidence>
<proteinExistence type="predicted"/>
<comment type="caution">
    <text evidence="3">The sequence shown here is derived from an EMBL/GenBank/DDBJ whole genome shotgun (WGS) entry which is preliminary data.</text>
</comment>
<feature type="domain" description="Phage capsid-like C-terminal" evidence="2">
    <location>
        <begin position="143"/>
        <end position="403"/>
    </location>
</feature>
<dbReference type="InterPro" id="IPR024455">
    <property type="entry name" value="Phage_capsid"/>
</dbReference>
<dbReference type="RefSeq" id="WP_320188261.1">
    <property type="nucleotide sequence ID" value="NZ_CP192764.1"/>
</dbReference>
<dbReference type="EMBL" id="JAVRAD010000003">
    <property type="protein sequence ID" value="MDX8329655.1"/>
    <property type="molecule type" value="Genomic_DNA"/>
</dbReference>
<evidence type="ECO:0000259" key="2">
    <source>
        <dbReference type="Pfam" id="PF05065"/>
    </source>
</evidence>
<comment type="subcellular location">
    <subcellularLocation>
        <location evidence="1">Virion</location>
    </subcellularLocation>
</comment>
<evidence type="ECO:0000313" key="4">
    <source>
        <dbReference type="Proteomes" id="UP001277561"/>
    </source>
</evidence>
<dbReference type="Gene3D" id="3.30.2320.10">
    <property type="entry name" value="hypothetical protein PF0899 domain"/>
    <property type="match status" value="1"/>
</dbReference>
<accession>A0ABU4VYR5</accession>
<reference evidence="3" key="1">
    <citation type="journal article" date="2023" name="Phytobiomes J">
        <title>Deciphering the key players within the bacterial microbiota associated with aerial crown gall tumors on rhododendron: Insights into the gallobiome.</title>
        <authorList>
            <person name="Kuzmanovic N."/>
            <person name="Nesme J."/>
            <person name="Wolf J."/>
            <person name="Neumann-Schaal M."/>
            <person name="Petersen J."/>
            <person name="Fernandez-Gnecco G."/>
            <person name="Sproeer C."/>
            <person name="Bunk B."/>
            <person name="Overmann J."/>
            <person name="Sorensen S.J."/>
            <person name="Idczak E."/>
            <person name="Smalla K."/>
        </authorList>
    </citation>
    <scope>NUCLEOTIDE SEQUENCE [LARGE SCALE GENOMIC DNA]</scope>
    <source>
        <strain evidence="3">Rho-14.1</strain>
    </source>
</reference>
<dbReference type="Pfam" id="PF05065">
    <property type="entry name" value="Phage_capsid"/>
    <property type="match status" value="1"/>
</dbReference>
<protein>
    <submittedName>
        <fullName evidence="3">Phage major capsid protein</fullName>
    </submittedName>
</protein>
<gene>
    <name evidence="3" type="ORF">RMS29_10495</name>
</gene>
<name>A0ABU4VYR5_9HYPH</name>
<keyword evidence="4" id="KW-1185">Reference proteome</keyword>
<dbReference type="NCBIfam" id="TIGR01554">
    <property type="entry name" value="major_cap_HK97"/>
    <property type="match status" value="1"/>
</dbReference>
<dbReference type="SUPFAM" id="SSF56563">
    <property type="entry name" value="Major capsid protein gp5"/>
    <property type="match status" value="1"/>
</dbReference>
<organism evidence="3 4">
    <name type="scientific">Agrobacterium rosae</name>
    <dbReference type="NCBI Taxonomy" id="1972867"/>
    <lineage>
        <taxon>Bacteria</taxon>
        <taxon>Pseudomonadati</taxon>
        <taxon>Pseudomonadota</taxon>
        <taxon>Alphaproteobacteria</taxon>
        <taxon>Hyphomicrobiales</taxon>
        <taxon>Rhizobiaceae</taxon>
        <taxon>Rhizobium/Agrobacterium group</taxon>
        <taxon>Agrobacterium</taxon>
    </lineage>
</organism>
<dbReference type="Proteomes" id="UP001277561">
    <property type="component" value="Unassembled WGS sequence"/>
</dbReference>
<sequence length="407" mass="44250">MNMHTKRTLTESAALHLFDSAKMRTKSEGSDAPLELLAKQFGEHTAEVMKKLGIQDDKLKLLHDQMNEGIATLEQKSLRGNYGGGNHSGKSVGASFVESDGFTNFLDVKDQKNARPGEMRLKASITTATTNAAGSAGAMASPYRDSINQLPRTRLTVRDLLTSIKIEVGSVEYPNMLNRNLNAGMVAETATKPESDLQFELKTTQAKVIAHWMKASRQVLDDVPQLSSIIDNELLYGLALKEEGQLLIGDGTGQNLLGMIPQATAYAAPITIDGATAIDNVALAALQTSLALYEPDGVIVNPADWWAMRLTKDSQGRYIMGDPQSVVQPVLFGLPVVSTPAISVDKFLVGAFRQAATIYDRWEARIEVGYVDKDFINNMVTVLAEERLAFAVKNPKALTYGDFGNVT</sequence>